<accession>A0A075AMW8</accession>
<dbReference type="FunFam" id="3.55.40.20:FF:000002">
    <property type="entry name" value="Superoxide dismutase"/>
    <property type="match status" value="1"/>
</dbReference>
<dbReference type="SMART" id="SM00028">
    <property type="entry name" value="TPR"/>
    <property type="match status" value="3"/>
</dbReference>
<dbReference type="InterPro" id="IPR011990">
    <property type="entry name" value="TPR-like_helical_dom_sf"/>
</dbReference>
<evidence type="ECO:0000313" key="15">
    <source>
        <dbReference type="EMBL" id="RKP19821.1"/>
    </source>
</evidence>
<reference evidence="17" key="2">
    <citation type="journal article" date="2018" name="Nat. Microbiol.">
        <title>Leveraging single-cell genomics to expand the fungal tree of life.</title>
        <authorList>
            <person name="Ahrendt S.R."/>
            <person name="Quandt C.A."/>
            <person name="Ciobanu D."/>
            <person name="Clum A."/>
            <person name="Salamov A."/>
            <person name="Andreopoulos B."/>
            <person name="Cheng J.F."/>
            <person name="Woyke T."/>
            <person name="Pelin A."/>
            <person name="Henrissat B."/>
            <person name="Reynolds N.K."/>
            <person name="Benny G.L."/>
            <person name="Smith M.E."/>
            <person name="James T.Y."/>
            <person name="Grigoriev I.V."/>
        </authorList>
    </citation>
    <scope>NUCLEOTIDE SEQUENCE [LARGE SCALE GENOMIC DNA]</scope>
    <source>
        <strain evidence="17">CSF55</strain>
    </source>
</reference>
<evidence type="ECO:0000256" key="3">
    <source>
        <dbReference type="ARBA" id="ARBA00012682"/>
    </source>
</evidence>
<dbReference type="InterPro" id="IPR019831">
    <property type="entry name" value="Mn/Fe_SOD_N"/>
</dbReference>
<evidence type="ECO:0000256" key="5">
    <source>
        <dbReference type="ARBA" id="ARBA00022737"/>
    </source>
</evidence>
<evidence type="ECO:0000256" key="9">
    <source>
        <dbReference type="ARBA" id="ARBA00023211"/>
    </source>
</evidence>
<dbReference type="EMBL" id="ML005154">
    <property type="protein sequence ID" value="RKP19821.1"/>
    <property type="molecule type" value="Genomic_DNA"/>
</dbReference>
<dbReference type="EMBL" id="KE561316">
    <property type="protein sequence ID" value="EPZ31056.1"/>
    <property type="molecule type" value="Genomic_DNA"/>
</dbReference>
<dbReference type="PANTHER" id="PTHR11404">
    <property type="entry name" value="SUPEROXIDE DISMUTASE 2"/>
    <property type="match status" value="1"/>
</dbReference>
<dbReference type="InterPro" id="IPR019832">
    <property type="entry name" value="Mn/Fe_SOD_C"/>
</dbReference>
<protein>
    <recommendedName>
        <fullName evidence="3">superoxide dismutase</fullName>
        <ecNumber evidence="3">1.15.1.1</ecNumber>
    </recommendedName>
</protein>
<dbReference type="InterPro" id="IPR001189">
    <property type="entry name" value="Mn/Fe_SOD"/>
</dbReference>
<dbReference type="PRINTS" id="PR01703">
    <property type="entry name" value="MNSODISMTASE"/>
</dbReference>
<dbReference type="PANTHER" id="PTHR11404:SF6">
    <property type="entry name" value="SUPEROXIDE DISMUTASE [MN], MITOCHONDRIAL"/>
    <property type="match status" value="1"/>
</dbReference>
<comment type="catalytic activity">
    <reaction evidence="10">
        <text>2 superoxide + 2 H(+) = H2O2 + O2</text>
        <dbReference type="Rhea" id="RHEA:20696"/>
        <dbReference type="ChEBI" id="CHEBI:15378"/>
        <dbReference type="ChEBI" id="CHEBI:15379"/>
        <dbReference type="ChEBI" id="CHEBI:16240"/>
        <dbReference type="ChEBI" id="CHEBI:18421"/>
        <dbReference type="EC" id="1.15.1.1"/>
    </reaction>
</comment>
<dbReference type="GO" id="GO:0005739">
    <property type="term" value="C:mitochondrion"/>
    <property type="evidence" value="ECO:0007669"/>
    <property type="project" value="TreeGrafter"/>
</dbReference>
<dbReference type="GO" id="GO:0004784">
    <property type="term" value="F:superoxide dismutase activity"/>
    <property type="evidence" value="ECO:0007669"/>
    <property type="project" value="UniProtKB-EC"/>
</dbReference>
<evidence type="ECO:0000256" key="7">
    <source>
        <dbReference type="ARBA" id="ARBA00022862"/>
    </source>
</evidence>
<dbReference type="Gene3D" id="3.55.40.20">
    <property type="entry name" value="Iron/manganese superoxide dismutase, C-terminal domain"/>
    <property type="match status" value="1"/>
</dbReference>
<keyword evidence="6 11" id="KW-0802">TPR repeat</keyword>
<dbReference type="STRING" id="988480.A0A075AMW8"/>
<name>A0A075AMW8_ROZAC</name>
<evidence type="ECO:0000256" key="4">
    <source>
        <dbReference type="ARBA" id="ARBA00022723"/>
    </source>
</evidence>
<dbReference type="Pfam" id="PF07719">
    <property type="entry name" value="TPR_2"/>
    <property type="match status" value="1"/>
</dbReference>
<reference evidence="15" key="3">
    <citation type="submission" date="2018-08" db="EMBL/GenBank/DDBJ databases">
        <title>Leveraging single-cell genomics to expand the Fungal Tree of Life.</title>
        <authorList>
            <consortium name="DOE Joint Genome Institute"/>
            <person name="Ahrendt S.R."/>
            <person name="Quandt C.A."/>
            <person name="Ciobanu D."/>
            <person name="Clum A."/>
            <person name="Salamov A."/>
            <person name="Andreopoulos B."/>
            <person name="Cheng J.-F."/>
            <person name="Woyke T."/>
            <person name="Pelin A."/>
            <person name="Henrissat B."/>
            <person name="Reynolds N."/>
            <person name="Benny G.L."/>
            <person name="Smith M.E."/>
            <person name="James T.Y."/>
            <person name="Grigoriev I.V."/>
        </authorList>
    </citation>
    <scope>NUCLEOTIDE SEQUENCE</scope>
    <source>
        <strain evidence="15">CSF55</strain>
    </source>
</reference>
<evidence type="ECO:0000256" key="10">
    <source>
        <dbReference type="ARBA" id="ARBA00049204"/>
    </source>
</evidence>
<dbReference type="SUPFAM" id="SSF46609">
    <property type="entry name" value="Fe,Mn superoxide dismutase (SOD), N-terminal domain"/>
    <property type="match status" value="1"/>
</dbReference>
<organism evidence="14 16">
    <name type="scientific">Rozella allomycis (strain CSF55)</name>
    <dbReference type="NCBI Taxonomy" id="988480"/>
    <lineage>
        <taxon>Eukaryota</taxon>
        <taxon>Fungi</taxon>
        <taxon>Fungi incertae sedis</taxon>
        <taxon>Cryptomycota</taxon>
        <taxon>Cryptomycota incertae sedis</taxon>
        <taxon>Rozella</taxon>
    </lineage>
</organism>
<dbReference type="Proteomes" id="UP000281549">
    <property type="component" value="Unassembled WGS sequence"/>
</dbReference>
<reference evidence="14 16" key="1">
    <citation type="journal article" date="2013" name="Curr. Biol.">
        <title>Shared signatures of parasitism and phylogenomics unite Cryptomycota and microsporidia.</title>
        <authorList>
            <person name="James T.Y."/>
            <person name="Pelin A."/>
            <person name="Bonen L."/>
            <person name="Ahrendt S."/>
            <person name="Sain D."/>
            <person name="Corradi N."/>
            <person name="Stajich J.E."/>
        </authorList>
    </citation>
    <scope>NUCLEOTIDE SEQUENCE [LARGE SCALE GENOMIC DNA]</scope>
    <source>
        <strain evidence="14 16">CSF55</strain>
        <strain evidence="14 16">CSF55</strain>
    </source>
</reference>
<feature type="domain" description="Manganese/iron superoxide dismutase N-terminal" evidence="12">
    <location>
        <begin position="156"/>
        <end position="237"/>
    </location>
</feature>
<gene>
    <name evidence="14" type="ORF">O9G_004907</name>
    <name evidence="15" type="ORF">ROZALSC1DRAFT_28623</name>
</gene>
<dbReference type="InterPro" id="IPR019833">
    <property type="entry name" value="Mn/Fe_SOD_BS"/>
</dbReference>
<evidence type="ECO:0000259" key="12">
    <source>
        <dbReference type="Pfam" id="PF00081"/>
    </source>
</evidence>
<evidence type="ECO:0000256" key="2">
    <source>
        <dbReference type="ARBA" id="ARBA00008714"/>
    </source>
</evidence>
<feature type="repeat" description="TPR" evidence="11">
    <location>
        <begin position="10"/>
        <end position="43"/>
    </location>
</feature>
<keyword evidence="4" id="KW-0479">Metal-binding</keyword>
<dbReference type="FunFam" id="1.10.287.990:FF:000001">
    <property type="entry name" value="Superoxide dismutase"/>
    <property type="match status" value="1"/>
</dbReference>
<evidence type="ECO:0000256" key="1">
    <source>
        <dbReference type="ARBA" id="ARBA00001936"/>
    </source>
</evidence>
<keyword evidence="7" id="KW-0049">Antioxidant</keyword>
<proteinExistence type="inferred from homology"/>
<evidence type="ECO:0000256" key="11">
    <source>
        <dbReference type="PROSITE-ProRule" id="PRU00339"/>
    </source>
</evidence>
<sequence>MSVEINPKYHLAYFNMANLYFSQLQYEVALENYNKCLEIVPKDEESLLNRAITFAALKNYQDSLSDFNAVLALNPNNPHVFFNRAQVYQKLGIIHKKFHIGMFYFAELDYKRVLEYMPQDQMTMMRLGDTFGFDINNPGRSMFKRLQFAKKLARTKYTLPDLSYDYNALEPYISAEIMQLHHQKHHQTYVTNLNNAMDKLSTAFTKENLESQISLQQAIKFNGGGHINHTIFWTNLAGKRNGGGELANSILIFLILIDDLKAAIEKQFGSVDQFKTAFNNHAVSVQGSGWAWLGFKTDSKTLQIATTANQDPLQSTTGLVPLLGCDVWEHAYYLQYKNVRPEYLKSFWEVVNWKNVTQRYHDAVQKV</sequence>
<comment type="similarity">
    <text evidence="2">Belongs to the iron/manganese superoxide dismutase family.</text>
</comment>
<dbReference type="Gene3D" id="1.10.287.990">
    <property type="entry name" value="Fe,Mn superoxide dismutase (SOD) domain"/>
    <property type="match status" value="1"/>
</dbReference>
<dbReference type="Gene3D" id="1.25.40.10">
    <property type="entry name" value="Tetratricopeptide repeat domain"/>
    <property type="match status" value="2"/>
</dbReference>
<dbReference type="InterPro" id="IPR050265">
    <property type="entry name" value="Fe/Mn_Superoxide_Dismutase"/>
</dbReference>
<dbReference type="HOGENOM" id="CLU_754698_0_0_1"/>
<dbReference type="PROSITE" id="PS50005">
    <property type="entry name" value="TPR"/>
    <property type="match status" value="2"/>
</dbReference>
<dbReference type="InterPro" id="IPR036324">
    <property type="entry name" value="Mn/Fe_SOD_N_sf"/>
</dbReference>
<feature type="domain" description="Manganese/iron superoxide dismutase C-terminal" evidence="13">
    <location>
        <begin position="259"/>
        <end position="359"/>
    </location>
</feature>
<evidence type="ECO:0000256" key="6">
    <source>
        <dbReference type="ARBA" id="ARBA00022803"/>
    </source>
</evidence>
<evidence type="ECO:0000256" key="8">
    <source>
        <dbReference type="ARBA" id="ARBA00023002"/>
    </source>
</evidence>
<evidence type="ECO:0000259" key="13">
    <source>
        <dbReference type="Pfam" id="PF02777"/>
    </source>
</evidence>
<dbReference type="PROSITE" id="PS00088">
    <property type="entry name" value="SOD_MN"/>
    <property type="match status" value="1"/>
</dbReference>
<dbReference type="AlphaFoldDB" id="A0A075AMW8"/>
<feature type="repeat" description="TPR" evidence="11">
    <location>
        <begin position="44"/>
        <end position="77"/>
    </location>
</feature>
<dbReference type="InterPro" id="IPR013105">
    <property type="entry name" value="TPR_2"/>
</dbReference>
<keyword evidence="8" id="KW-0560">Oxidoreductase</keyword>
<dbReference type="SUPFAM" id="SSF48452">
    <property type="entry name" value="TPR-like"/>
    <property type="match status" value="1"/>
</dbReference>
<dbReference type="GO" id="GO:0030145">
    <property type="term" value="F:manganese ion binding"/>
    <property type="evidence" value="ECO:0007669"/>
    <property type="project" value="TreeGrafter"/>
</dbReference>
<keyword evidence="16" id="KW-1185">Reference proteome</keyword>
<dbReference type="Pfam" id="PF00081">
    <property type="entry name" value="Sod_Fe_N"/>
    <property type="match status" value="1"/>
</dbReference>
<dbReference type="Proteomes" id="UP000030755">
    <property type="component" value="Unassembled WGS sequence"/>
</dbReference>
<keyword evidence="5" id="KW-0677">Repeat</keyword>
<dbReference type="InterPro" id="IPR019734">
    <property type="entry name" value="TPR_rpt"/>
</dbReference>
<evidence type="ECO:0000313" key="16">
    <source>
        <dbReference type="Proteomes" id="UP000030755"/>
    </source>
</evidence>
<dbReference type="InterPro" id="IPR036314">
    <property type="entry name" value="SOD_C_sf"/>
</dbReference>
<comment type="cofactor">
    <cofactor evidence="1">
        <name>Mn(2+)</name>
        <dbReference type="ChEBI" id="CHEBI:29035"/>
    </cofactor>
</comment>
<dbReference type="OrthoDB" id="239262at2759"/>
<keyword evidence="9" id="KW-0464">Manganese</keyword>
<evidence type="ECO:0000313" key="14">
    <source>
        <dbReference type="EMBL" id="EPZ31056.1"/>
    </source>
</evidence>
<dbReference type="Pfam" id="PF02777">
    <property type="entry name" value="Sod_Fe_C"/>
    <property type="match status" value="1"/>
</dbReference>
<dbReference type="SUPFAM" id="SSF54719">
    <property type="entry name" value="Fe,Mn superoxide dismutase (SOD), C-terminal domain"/>
    <property type="match status" value="1"/>
</dbReference>
<dbReference type="EC" id="1.15.1.1" evidence="3"/>
<evidence type="ECO:0000313" key="17">
    <source>
        <dbReference type="Proteomes" id="UP000281549"/>
    </source>
</evidence>